<evidence type="ECO:0000256" key="1">
    <source>
        <dbReference type="SAM" id="MobiDB-lite"/>
    </source>
</evidence>
<evidence type="ECO:0000313" key="2">
    <source>
        <dbReference type="EMBL" id="KAJ8263583.1"/>
    </source>
</evidence>
<evidence type="ECO:0000313" key="3">
    <source>
        <dbReference type="Proteomes" id="UP001152803"/>
    </source>
</evidence>
<name>A0A9Q1DA44_CONCO</name>
<keyword evidence="3" id="KW-1185">Reference proteome</keyword>
<gene>
    <name evidence="2" type="ORF">COCON_G00160400</name>
</gene>
<comment type="caution">
    <text evidence="2">The sequence shown here is derived from an EMBL/GenBank/DDBJ whole genome shotgun (WGS) entry which is preliminary data.</text>
</comment>
<dbReference type="EMBL" id="JAFJMO010000011">
    <property type="protein sequence ID" value="KAJ8263583.1"/>
    <property type="molecule type" value="Genomic_DNA"/>
</dbReference>
<dbReference type="Proteomes" id="UP001152803">
    <property type="component" value="Unassembled WGS sequence"/>
</dbReference>
<reference evidence="2" key="1">
    <citation type="journal article" date="2023" name="Science">
        <title>Genome structures resolve the early diversification of teleost fishes.</title>
        <authorList>
            <person name="Parey E."/>
            <person name="Louis A."/>
            <person name="Montfort J."/>
            <person name="Bouchez O."/>
            <person name="Roques C."/>
            <person name="Iampietro C."/>
            <person name="Lluch J."/>
            <person name="Castinel A."/>
            <person name="Donnadieu C."/>
            <person name="Desvignes T."/>
            <person name="Floi Bucao C."/>
            <person name="Jouanno E."/>
            <person name="Wen M."/>
            <person name="Mejri S."/>
            <person name="Dirks R."/>
            <person name="Jansen H."/>
            <person name="Henkel C."/>
            <person name="Chen W.J."/>
            <person name="Zahm M."/>
            <person name="Cabau C."/>
            <person name="Klopp C."/>
            <person name="Thompson A.W."/>
            <person name="Robinson-Rechavi M."/>
            <person name="Braasch I."/>
            <person name="Lecointre G."/>
            <person name="Bobe J."/>
            <person name="Postlethwait J.H."/>
            <person name="Berthelot C."/>
            <person name="Roest Crollius H."/>
            <person name="Guiguen Y."/>
        </authorList>
    </citation>
    <scope>NUCLEOTIDE SEQUENCE</scope>
    <source>
        <strain evidence="2">Concon-B</strain>
    </source>
</reference>
<proteinExistence type="predicted"/>
<organism evidence="2 3">
    <name type="scientific">Conger conger</name>
    <name type="common">Conger eel</name>
    <name type="synonym">Muraena conger</name>
    <dbReference type="NCBI Taxonomy" id="82655"/>
    <lineage>
        <taxon>Eukaryota</taxon>
        <taxon>Metazoa</taxon>
        <taxon>Chordata</taxon>
        <taxon>Craniata</taxon>
        <taxon>Vertebrata</taxon>
        <taxon>Euteleostomi</taxon>
        <taxon>Actinopterygii</taxon>
        <taxon>Neopterygii</taxon>
        <taxon>Teleostei</taxon>
        <taxon>Anguilliformes</taxon>
        <taxon>Congridae</taxon>
        <taxon>Conger</taxon>
    </lineage>
</organism>
<feature type="region of interest" description="Disordered" evidence="1">
    <location>
        <begin position="123"/>
        <end position="150"/>
    </location>
</feature>
<accession>A0A9Q1DA44</accession>
<dbReference type="AlphaFoldDB" id="A0A9Q1DA44"/>
<sequence length="172" mass="17898">MLSGLSALHVIGRQERGAPAHVLVFSGGHVGLAEAQGVITLTQQGSGGQVGWQSATSSPEVPGKSGNTKGCLYTTRIFLESRPKASQATASAVSSVFRGAPAVVLKLWPRGCSPAVSDRCAHEQKGGARSPADARPPVSKPAGVVTKASDTEVLSKPGEFPWRSFRRALWQA</sequence>
<protein>
    <submittedName>
        <fullName evidence="2">Uncharacterized protein</fullName>
    </submittedName>
</protein>